<sequence>MVDTLPDDALTAALDRQLAEAGVDPGPYLEAGEFRLSDSPSFGRDVADSFAQLTGLPRWDEFRRLFAMRDIPKPAKPSPDYIEAEARAIERDPARLPYAIALVADRLGEIYLSKLSDYEAKRKERDHLEQNHENSDLGYIRFLCAENPQAHSFFFDRFWRLPISEESRKRHTYITGGAGSGKSEVLKAIMYHYLARHTFPALVLIDPHGDVAEQVAHWPELSDGKRLVYIDPALSPGMTPVFNPLDIPDDERNHDDIAIVVKQLIEVFPELIDGLEFTAQMRTLIAACLTVLLHVPGSTLADLMDFMDDSKNARWQEIAAEVLGDSLYRDFFRREFPDKTMDITKRGIRMRLYEALQGNPAFFRMIVGKSTFNLEELLNRRAVVIFRLGRGDIGETTSNLIGKFIMARLKAFAFKQGRIPEADRIPVHVFVDECQNYLSESVEIILKEARKYGVHLTLAQQILGDGMSPDLLKAILGNTAVKITGKNALHTLKKIADETGADLDELQALSTGYFHIKAGSRKGVVVRMPSHRVKDKGTVKPEAWAQLKDSQVARFYRTATTGRPTSLAPARQRYPID</sequence>
<dbReference type="Pfam" id="PF10412">
    <property type="entry name" value="TrwB_AAD_bind"/>
    <property type="match status" value="1"/>
</dbReference>
<accession>A4U0E5</accession>
<organism evidence="2">
    <name type="scientific">Magnetospirillum gryphiswaldense</name>
    <dbReference type="NCBI Taxonomy" id="55518"/>
    <lineage>
        <taxon>Bacteria</taxon>
        <taxon>Pseudomonadati</taxon>
        <taxon>Pseudomonadota</taxon>
        <taxon>Alphaproteobacteria</taxon>
        <taxon>Rhodospirillales</taxon>
        <taxon>Rhodospirillaceae</taxon>
        <taxon>Magnetospirillum</taxon>
    </lineage>
</organism>
<dbReference type="Gene3D" id="3.40.50.300">
    <property type="entry name" value="P-loop containing nucleotide triphosphate hydrolases"/>
    <property type="match status" value="2"/>
</dbReference>
<dbReference type="InterPro" id="IPR027417">
    <property type="entry name" value="P-loop_NTPase"/>
</dbReference>
<dbReference type="PANTHER" id="PTHR30121">
    <property type="entry name" value="UNCHARACTERIZED PROTEIN YJGR-RELATED"/>
    <property type="match status" value="1"/>
</dbReference>
<proteinExistence type="predicted"/>
<dbReference type="CDD" id="cd01127">
    <property type="entry name" value="TrwB_TraG_TraD_VirD4"/>
    <property type="match status" value="1"/>
</dbReference>
<evidence type="ECO:0000259" key="1">
    <source>
        <dbReference type="Pfam" id="PF10412"/>
    </source>
</evidence>
<dbReference type="SUPFAM" id="SSF52540">
    <property type="entry name" value="P-loop containing nucleoside triphosphate hydrolases"/>
    <property type="match status" value="1"/>
</dbReference>
<feature type="domain" description="Type IV secretion system coupling protein TraD DNA-binding" evidence="1">
    <location>
        <begin position="161"/>
        <end position="500"/>
    </location>
</feature>
<dbReference type="InterPro" id="IPR051162">
    <property type="entry name" value="T4SS_component"/>
</dbReference>
<dbReference type="InterPro" id="IPR019476">
    <property type="entry name" value="T4SS_TraD_DNA-bd"/>
</dbReference>
<protein>
    <recommendedName>
        <fullName evidence="1">Type IV secretion system coupling protein TraD DNA-binding domain-containing protein</fullName>
    </recommendedName>
</protein>
<evidence type="ECO:0000313" key="2">
    <source>
        <dbReference type="EMBL" id="CAM76352.1"/>
    </source>
</evidence>
<dbReference type="AlphaFoldDB" id="A4U0E5"/>
<dbReference type="PANTHER" id="PTHR30121:SF6">
    <property type="entry name" value="SLR6007 PROTEIN"/>
    <property type="match status" value="1"/>
</dbReference>
<dbReference type="EMBL" id="CU459003">
    <property type="protein sequence ID" value="CAM76352.1"/>
    <property type="molecule type" value="Genomic_DNA"/>
</dbReference>
<gene>
    <name evidence="2" type="ORF">MGR_0388</name>
</gene>
<reference evidence="2" key="1">
    <citation type="journal article" date="2007" name="J. Bacteriol.">
        <title>Comparative genome analysis of four magnetotactic bacteria reveals a complex set of group-specific genes implicated in magnetosome biomineralization and function.</title>
        <authorList>
            <person name="Richter M."/>
            <person name="Kube M."/>
            <person name="Bazylinski D.A."/>
            <person name="Lombardot T."/>
            <person name="Gloeckner F.O."/>
            <person name="Reinhardt R."/>
            <person name="Schueler D."/>
        </authorList>
    </citation>
    <scope>NUCLEOTIDE SEQUENCE</scope>
    <source>
        <strain evidence="2">MSR-1</strain>
    </source>
</reference>
<name>A4U0E5_9PROT</name>